<feature type="transmembrane region" description="Helical" evidence="6">
    <location>
        <begin position="333"/>
        <end position="355"/>
    </location>
</feature>
<dbReference type="STRING" id="576137.A0A1L7XR65"/>
<evidence type="ECO:0000256" key="1">
    <source>
        <dbReference type="ARBA" id="ARBA00004141"/>
    </source>
</evidence>
<evidence type="ECO:0000313" key="8">
    <source>
        <dbReference type="Proteomes" id="UP000184330"/>
    </source>
</evidence>
<dbReference type="EMBL" id="FJOG01000044">
    <property type="protein sequence ID" value="CZR67448.1"/>
    <property type="molecule type" value="Genomic_DNA"/>
</dbReference>
<dbReference type="Pfam" id="PF01544">
    <property type="entry name" value="CorA"/>
    <property type="match status" value="1"/>
</dbReference>
<protein>
    <submittedName>
        <fullName evidence="7">Uncharacterized protein</fullName>
    </submittedName>
</protein>
<name>A0A1L7XR65_9HELO</name>
<keyword evidence="8" id="KW-1185">Reference proteome</keyword>
<feature type="transmembrane region" description="Helical" evidence="6">
    <location>
        <begin position="367"/>
        <end position="390"/>
    </location>
</feature>
<dbReference type="InterPro" id="IPR045863">
    <property type="entry name" value="CorA_TM1_TM2"/>
</dbReference>
<evidence type="ECO:0000256" key="5">
    <source>
        <dbReference type="SAM" id="Coils"/>
    </source>
</evidence>
<dbReference type="GO" id="GO:0046873">
    <property type="term" value="F:metal ion transmembrane transporter activity"/>
    <property type="evidence" value="ECO:0007669"/>
    <property type="project" value="InterPro"/>
</dbReference>
<dbReference type="OrthoDB" id="2830640at2759"/>
<evidence type="ECO:0000256" key="6">
    <source>
        <dbReference type="SAM" id="Phobius"/>
    </source>
</evidence>
<evidence type="ECO:0000256" key="2">
    <source>
        <dbReference type="ARBA" id="ARBA00022692"/>
    </source>
</evidence>
<proteinExistence type="predicted"/>
<evidence type="ECO:0000313" key="7">
    <source>
        <dbReference type="EMBL" id="CZR67448.1"/>
    </source>
</evidence>
<dbReference type="Proteomes" id="UP000184330">
    <property type="component" value="Unassembled WGS sequence"/>
</dbReference>
<keyword evidence="5" id="KW-0175">Coiled coil</keyword>
<reference evidence="7 8" key="1">
    <citation type="submission" date="2016-03" db="EMBL/GenBank/DDBJ databases">
        <authorList>
            <person name="Ploux O."/>
        </authorList>
    </citation>
    <scope>NUCLEOTIDE SEQUENCE [LARGE SCALE GENOMIC DNA]</scope>
    <source>
        <strain evidence="7 8">UAMH 11012</strain>
    </source>
</reference>
<accession>A0A1L7XR65</accession>
<keyword evidence="2 6" id="KW-0812">Transmembrane</keyword>
<keyword evidence="3 6" id="KW-1133">Transmembrane helix</keyword>
<evidence type="ECO:0000256" key="4">
    <source>
        <dbReference type="ARBA" id="ARBA00023136"/>
    </source>
</evidence>
<dbReference type="InterPro" id="IPR002523">
    <property type="entry name" value="MgTranspt_CorA/ZnTranspt_ZntB"/>
</dbReference>
<sequence length="412" mass="46562">MAEPSNSSGILFERSLANNPLHDDVAIHFRILSPPWQGPSLTYDEFISTSARELDSRHFVEDSYPAPSDSEGRWFFRRSVQGISRGDTVDCFNLLSDPRDEIVWNNNAGTVSFLRTPLGPRFVLQTPRDGGPFSFLDINSNASLQVCISPEGGAVENPGSSDIRGILYSSEAHEYLDTMAILPLIILREHVQYTSKELRELIRRVEKIENQVATASLASLDFNSIIRDLHLCNTKTVNLERRWGFQTNLAATRTYLSESDDFKRLHNDSIMQSRLSSASEYDLSVLPRRIQNQFSAIYNLIAQRDTKATIDVATNSHRIAKATLRDSSSMKTIAAMTLIFLPATFICSFFSMNFFDWRAGPSEDIVVSLWVYFVVAVPLTIVVISCWIFWTRRTRQKATLLPISENTSKKTV</sequence>
<dbReference type="SUPFAM" id="SSF144083">
    <property type="entry name" value="Magnesium transport protein CorA, transmembrane region"/>
    <property type="match status" value="1"/>
</dbReference>
<dbReference type="AlphaFoldDB" id="A0A1L7XR65"/>
<keyword evidence="4 6" id="KW-0472">Membrane</keyword>
<dbReference type="Gene3D" id="1.20.58.340">
    <property type="entry name" value="Magnesium transport protein CorA, transmembrane region"/>
    <property type="match status" value="1"/>
</dbReference>
<evidence type="ECO:0000256" key="3">
    <source>
        <dbReference type="ARBA" id="ARBA00022989"/>
    </source>
</evidence>
<gene>
    <name evidence="7" type="ORF">PAC_17347</name>
</gene>
<feature type="coiled-coil region" evidence="5">
    <location>
        <begin position="191"/>
        <end position="218"/>
    </location>
</feature>
<dbReference type="GO" id="GO:0016020">
    <property type="term" value="C:membrane"/>
    <property type="evidence" value="ECO:0007669"/>
    <property type="project" value="UniProtKB-SubCell"/>
</dbReference>
<organism evidence="7 8">
    <name type="scientific">Phialocephala subalpina</name>
    <dbReference type="NCBI Taxonomy" id="576137"/>
    <lineage>
        <taxon>Eukaryota</taxon>
        <taxon>Fungi</taxon>
        <taxon>Dikarya</taxon>
        <taxon>Ascomycota</taxon>
        <taxon>Pezizomycotina</taxon>
        <taxon>Leotiomycetes</taxon>
        <taxon>Helotiales</taxon>
        <taxon>Mollisiaceae</taxon>
        <taxon>Phialocephala</taxon>
        <taxon>Phialocephala fortinii species complex</taxon>
    </lineage>
</organism>
<comment type="subcellular location">
    <subcellularLocation>
        <location evidence="1">Membrane</location>
        <topology evidence="1">Multi-pass membrane protein</topology>
    </subcellularLocation>
</comment>